<dbReference type="OrthoDB" id="3594103at2759"/>
<dbReference type="PANTHER" id="PTHR37538:SF1">
    <property type="entry name" value="BTB DOMAIN-CONTAINING PROTEIN"/>
    <property type="match status" value="1"/>
</dbReference>
<gene>
    <name evidence="1" type="ORF">BDW42DRAFT_168037</name>
</gene>
<dbReference type="Proteomes" id="UP000235023">
    <property type="component" value="Unassembled WGS sequence"/>
</dbReference>
<organism evidence="1 2">
    <name type="scientific">Aspergillus taichungensis</name>
    <dbReference type="NCBI Taxonomy" id="482145"/>
    <lineage>
        <taxon>Eukaryota</taxon>
        <taxon>Fungi</taxon>
        <taxon>Dikarya</taxon>
        <taxon>Ascomycota</taxon>
        <taxon>Pezizomycotina</taxon>
        <taxon>Eurotiomycetes</taxon>
        <taxon>Eurotiomycetidae</taxon>
        <taxon>Eurotiales</taxon>
        <taxon>Aspergillaceae</taxon>
        <taxon>Aspergillus</taxon>
        <taxon>Aspergillus subgen. Circumdati</taxon>
    </lineage>
</organism>
<reference evidence="2" key="1">
    <citation type="submission" date="2017-12" db="EMBL/GenBank/DDBJ databases">
        <authorList>
            <consortium name="DOE Joint Genome Institute"/>
            <person name="Mondo S.J."/>
            <person name="Kjaerbolling I."/>
            <person name="Vesth T.C."/>
            <person name="Frisvad J.C."/>
            <person name="Nybo J.L."/>
            <person name="Theobald S."/>
            <person name="Kuo A."/>
            <person name="Bowyer P."/>
            <person name="Matsuda Y."/>
            <person name="Lyhne E.K."/>
            <person name="Kogle M.E."/>
            <person name="Clum A."/>
            <person name="Lipzen A."/>
            <person name="Salamov A."/>
            <person name="Ngan C.Y."/>
            <person name="Daum C."/>
            <person name="Chiniquy J."/>
            <person name="Barry K."/>
            <person name="LaButti K."/>
            <person name="Haridas S."/>
            <person name="Simmons B.A."/>
            <person name="Magnuson J.K."/>
            <person name="Mortensen U.H."/>
            <person name="Larsen T.O."/>
            <person name="Grigoriev I.V."/>
            <person name="Baker S.E."/>
            <person name="Andersen M.R."/>
            <person name="Nordberg H.P."/>
            <person name="Cantor M.N."/>
            <person name="Hua S.X."/>
        </authorList>
    </citation>
    <scope>NUCLEOTIDE SEQUENCE [LARGE SCALE GENOMIC DNA]</scope>
    <source>
        <strain evidence="2">IBT 19404</strain>
    </source>
</reference>
<dbReference type="PANTHER" id="PTHR37538">
    <property type="entry name" value="BTB DOMAIN-CONTAINING PROTEIN"/>
    <property type="match status" value="1"/>
</dbReference>
<evidence type="ECO:0000313" key="1">
    <source>
        <dbReference type="EMBL" id="PLN81876.1"/>
    </source>
</evidence>
<dbReference type="Gene3D" id="3.30.710.10">
    <property type="entry name" value="Potassium Channel Kv1.1, Chain A"/>
    <property type="match status" value="1"/>
</dbReference>
<sequence>MAKPKKGSKKTAIKRVAPLSPPPPSVVDYNQPLKSPYVRFTILRICHDCYQIPTHYLDAYSKLRPGPYSTEICLSDIDKDIGHTLVHFLYEGCYETLQVPVEDSTHGVRLEFQRALQVYYAADVYEIHGLGALAKRYIEKLGDVLSISTILQAVRKVHSRLPPNETWLHNYLHAKLQGAFDADEDIFSRDEFYQGLGDENVCTQTVMKMVVKIYAGAVSSLRARGTESSDVELHIDPSDPPTPVQSGLETVAEDLSAGPVEADEVPVEACVEELCDLPTATPLEYCDQPVEQQPISVF</sequence>
<evidence type="ECO:0000313" key="2">
    <source>
        <dbReference type="Proteomes" id="UP000235023"/>
    </source>
</evidence>
<dbReference type="AlphaFoldDB" id="A0A2J5HWT2"/>
<protein>
    <recommendedName>
        <fullName evidence="3">BTB domain-containing protein</fullName>
    </recommendedName>
</protein>
<dbReference type="EMBL" id="KZ559532">
    <property type="protein sequence ID" value="PLN81876.1"/>
    <property type="molecule type" value="Genomic_DNA"/>
</dbReference>
<evidence type="ECO:0008006" key="3">
    <source>
        <dbReference type="Google" id="ProtNLM"/>
    </source>
</evidence>
<accession>A0A2J5HWT2</accession>
<dbReference type="InterPro" id="IPR011333">
    <property type="entry name" value="SKP1/BTB/POZ_sf"/>
</dbReference>
<keyword evidence="2" id="KW-1185">Reference proteome</keyword>
<proteinExistence type="predicted"/>
<name>A0A2J5HWT2_9EURO</name>